<comment type="caution">
    <text evidence="1">The sequence shown here is derived from an EMBL/GenBank/DDBJ whole genome shotgun (WGS) entry which is preliminary data.</text>
</comment>
<protein>
    <submittedName>
        <fullName evidence="1">Rrf2 family transcriptional regulator</fullName>
    </submittedName>
</protein>
<sequence length="136" mass="15054">MSTKLSVAIHILSLLDIEAEQHLTSTQIAGSVKTNPVVIRRIMSQLKEAQLIESRIGKKANKLARAPEEITLLDVYLAVHQDELPFGIHQNTELNCVVGSQIQEALDNTYQQIQAELMASLNNVTLKDVTSQIKPV</sequence>
<evidence type="ECO:0000313" key="1">
    <source>
        <dbReference type="EMBL" id="MBO0476781.1"/>
    </source>
</evidence>
<dbReference type="InterPro" id="IPR036388">
    <property type="entry name" value="WH-like_DNA-bd_sf"/>
</dbReference>
<evidence type="ECO:0000313" key="2">
    <source>
        <dbReference type="Proteomes" id="UP000664857"/>
    </source>
</evidence>
<organism evidence="1 2">
    <name type="scientific">Candidatus Vagococcus giribetii</name>
    <dbReference type="NCBI Taxonomy" id="2230876"/>
    <lineage>
        <taxon>Bacteria</taxon>
        <taxon>Bacillati</taxon>
        <taxon>Bacillota</taxon>
        <taxon>Bacilli</taxon>
        <taxon>Lactobacillales</taxon>
        <taxon>Enterococcaceae</taxon>
        <taxon>Vagococcus</taxon>
    </lineage>
</organism>
<dbReference type="Proteomes" id="UP000664857">
    <property type="component" value="Unassembled WGS sequence"/>
</dbReference>
<reference evidence="1 2" key="1">
    <citation type="submission" date="2021-03" db="EMBL/GenBank/DDBJ databases">
        <title>Enterococcal diversity collection.</title>
        <authorList>
            <person name="Gilmore M.S."/>
            <person name="Schwartzman J."/>
            <person name="Van Tyne D."/>
            <person name="Martin M."/>
            <person name="Earl A.M."/>
            <person name="Manson A.L."/>
            <person name="Straub T."/>
            <person name="Salamzade R."/>
            <person name="Saavedra J."/>
            <person name="Lebreton F."/>
            <person name="Prichula J."/>
            <person name="Schaufler K."/>
            <person name="Gaca A."/>
            <person name="Sgardioli B."/>
            <person name="Wagenaar J."/>
            <person name="Strong T."/>
        </authorList>
    </citation>
    <scope>NUCLEOTIDE SEQUENCE [LARGE SCALE GENOMIC DNA]</scope>
    <source>
        <strain evidence="1 2">DIV0080</strain>
    </source>
</reference>
<dbReference type="InterPro" id="IPR036390">
    <property type="entry name" value="WH_DNA-bd_sf"/>
</dbReference>
<dbReference type="Gene3D" id="1.10.10.10">
    <property type="entry name" value="Winged helix-like DNA-binding domain superfamily/Winged helix DNA-binding domain"/>
    <property type="match status" value="1"/>
</dbReference>
<proteinExistence type="predicted"/>
<dbReference type="EMBL" id="JAFLVX010000018">
    <property type="protein sequence ID" value="MBO0476781.1"/>
    <property type="molecule type" value="Genomic_DNA"/>
</dbReference>
<name>A0ABS3HVB3_9ENTE</name>
<keyword evidence="2" id="KW-1185">Reference proteome</keyword>
<dbReference type="Pfam" id="PF02082">
    <property type="entry name" value="Rrf2"/>
    <property type="match status" value="1"/>
</dbReference>
<dbReference type="PROSITE" id="PS51197">
    <property type="entry name" value="HTH_RRF2_2"/>
    <property type="match status" value="1"/>
</dbReference>
<accession>A0ABS3HVB3</accession>
<dbReference type="InterPro" id="IPR000944">
    <property type="entry name" value="Tscrpt_reg_Rrf2"/>
</dbReference>
<dbReference type="SUPFAM" id="SSF46785">
    <property type="entry name" value="Winged helix' DNA-binding domain"/>
    <property type="match status" value="1"/>
</dbReference>
<dbReference type="PANTHER" id="PTHR33221:SF15">
    <property type="entry name" value="HTH-TYPE TRANSCRIPTIONAL REGULATOR YWGB-RELATED"/>
    <property type="match status" value="1"/>
</dbReference>
<gene>
    <name evidence="1" type="ORF">DOK76_06845</name>
</gene>
<dbReference type="RefSeq" id="WP_206966123.1">
    <property type="nucleotide sequence ID" value="NZ_JAFLVX010000018.1"/>
</dbReference>
<dbReference type="PANTHER" id="PTHR33221">
    <property type="entry name" value="WINGED HELIX-TURN-HELIX TRANSCRIPTIONAL REGULATOR, RRF2 FAMILY"/>
    <property type="match status" value="1"/>
</dbReference>